<evidence type="ECO:0000259" key="4">
    <source>
        <dbReference type="Pfam" id="PF26449"/>
    </source>
</evidence>
<dbReference type="EMBL" id="LBRE01000034">
    <property type="protein sequence ID" value="KKP91065.1"/>
    <property type="molecule type" value="Genomic_DNA"/>
</dbReference>
<organism evidence="5 6">
    <name type="scientific">candidate division WS6 bacterium GW2011_GWC1_36_11</name>
    <dbReference type="NCBI Taxonomy" id="1619090"/>
    <lineage>
        <taxon>Bacteria</taxon>
        <taxon>Candidatus Dojkabacteria</taxon>
    </lineage>
</organism>
<comment type="caution">
    <text evidence="5">The sequence shown here is derived from an EMBL/GenBank/DDBJ whole genome shotgun (WGS) entry which is preliminary data.</text>
</comment>
<dbReference type="InterPro" id="IPR051162">
    <property type="entry name" value="T4SS_component"/>
</dbReference>
<feature type="domain" description="Helicase HerA central" evidence="3">
    <location>
        <begin position="415"/>
        <end position="648"/>
    </location>
</feature>
<dbReference type="Gene3D" id="3.40.50.300">
    <property type="entry name" value="P-loop containing nucleotide triphosphate hydrolases"/>
    <property type="match status" value="2"/>
</dbReference>
<evidence type="ECO:0000256" key="2">
    <source>
        <dbReference type="SAM" id="Phobius"/>
    </source>
</evidence>
<protein>
    <submittedName>
        <fullName evidence="5">Uncharacterized protein</fullName>
    </submittedName>
</protein>
<feature type="domain" description="DUF8128" evidence="4">
    <location>
        <begin position="82"/>
        <end position="371"/>
    </location>
</feature>
<evidence type="ECO:0000313" key="5">
    <source>
        <dbReference type="EMBL" id="KKP91065.1"/>
    </source>
</evidence>
<evidence type="ECO:0000256" key="1">
    <source>
        <dbReference type="SAM" id="MobiDB-lite"/>
    </source>
</evidence>
<keyword evidence="2" id="KW-1133">Transmembrane helix</keyword>
<dbReference type="PANTHER" id="PTHR30121:SF11">
    <property type="entry name" value="AAA+ ATPASE DOMAIN-CONTAINING PROTEIN"/>
    <property type="match status" value="1"/>
</dbReference>
<evidence type="ECO:0000259" key="3">
    <source>
        <dbReference type="Pfam" id="PF01935"/>
    </source>
</evidence>
<feature type="region of interest" description="Disordered" evidence="1">
    <location>
        <begin position="823"/>
        <end position="842"/>
    </location>
</feature>
<dbReference type="SUPFAM" id="SSF52540">
    <property type="entry name" value="P-loop containing nucleoside triphosphate hydrolases"/>
    <property type="match status" value="1"/>
</dbReference>
<evidence type="ECO:0000313" key="6">
    <source>
        <dbReference type="Proteomes" id="UP000034140"/>
    </source>
</evidence>
<dbReference type="InterPro" id="IPR027417">
    <property type="entry name" value="P-loop_NTPase"/>
</dbReference>
<accession>A0A0G0FUT2</accession>
<dbReference type="CDD" id="cd01127">
    <property type="entry name" value="TrwB_TraG_TraD_VirD4"/>
    <property type="match status" value="1"/>
</dbReference>
<dbReference type="AlphaFoldDB" id="A0A0G0FUT2"/>
<dbReference type="InterPro" id="IPR058441">
    <property type="entry name" value="DUF8128"/>
</dbReference>
<reference evidence="5 6" key="1">
    <citation type="journal article" date="2015" name="Nature">
        <title>rRNA introns, odd ribosomes, and small enigmatic genomes across a large radiation of phyla.</title>
        <authorList>
            <person name="Brown C.T."/>
            <person name="Hug L.A."/>
            <person name="Thomas B.C."/>
            <person name="Sharon I."/>
            <person name="Castelle C.J."/>
            <person name="Singh A."/>
            <person name="Wilkins M.J."/>
            <person name="Williams K.H."/>
            <person name="Banfield J.F."/>
        </authorList>
    </citation>
    <scope>NUCLEOTIDE SEQUENCE [LARGE SCALE GENOMIC DNA]</scope>
</reference>
<gene>
    <name evidence="5" type="ORF">UR96_C0034G0007</name>
</gene>
<dbReference type="Pfam" id="PF01935">
    <property type="entry name" value="DUF87"/>
    <property type="match status" value="1"/>
</dbReference>
<sequence>MNSNEFTYSQVIGPVPSKSDTKIETGSNVTYPKDTYSDLYGSKTVDIPWGWIIFILALIGACVGAYFFVKKKLVHKDRNEKANEGVLMEVRVTRDNEIEIGVAEQMFANICGIGGKGDGLAEHFTVGNTVSFEMVGLPGEIRFFVHCPRKLADLVEKQILGSYQDADVSIVNEYNIFAPNTRSAYARLILAEDSYAPLRVSENFTGDPLANVLSTLSKISDNEGVVVQLIVMPTDSKWQKNGAKFVQKVESNNSDPEKKKISISQEKLQGIGKKVAKPGLMGEIRIITSAPEEGIAKMHMDNIIGAFDQYNNPGINKLKKVKVEKKDEKKFIYDVVYRRAPEYPESVFNVEELAALYHFPNKNVSTPNIHWLLSRELIADNSISSDIKSKDTIWIGNNYFRGKKKIVCYNRDDRRRHSYILGQTGTGKSWLMKRMILQDVYNGDGVCFIDPHGQTAEEILDLIPPERAEDVIYFDAGDFERPFGLNIMEFYNEQHKHQIVNSFIALLIRLFDPHNQGYVGPAMQQAVRNSMLTAMSKEGSTLIEVVRMLQDEEWVMSYWLPQVKDELVRRYWTDQVAKTDKKTKSESLTYFISKFDKFTTNLAVRNIIGQSKSSFDFRDVMDNQKILIINLSKGSIGEDNMSFIGLLLVQKMLAAALSRENMPEDQRKDFFFYADEFQNFATEEFSSILSEARKYRLDLTIAHQYIGQLPEDIRNAVFGNVGSLFITRCSAEDAKFLETQFEPYIKAGDMVNQGSGHWYVKLLNNGLYPAPFSLDSLYGKRFPDSGFELPEHKEVSDIIKNYSRAKYGRDVAVINEDIKIRSQLDRKPEPAQSNSPFPPMGF</sequence>
<name>A0A0G0FUT2_9BACT</name>
<dbReference type="PANTHER" id="PTHR30121">
    <property type="entry name" value="UNCHARACTERIZED PROTEIN YJGR-RELATED"/>
    <property type="match status" value="1"/>
</dbReference>
<keyword evidence="2" id="KW-0472">Membrane</keyword>
<dbReference type="PATRIC" id="fig|1619090.3.peg.637"/>
<feature type="transmembrane region" description="Helical" evidence="2">
    <location>
        <begin position="49"/>
        <end position="69"/>
    </location>
</feature>
<dbReference type="Pfam" id="PF26449">
    <property type="entry name" value="DUF8128"/>
    <property type="match status" value="1"/>
</dbReference>
<keyword evidence="2" id="KW-0812">Transmembrane</keyword>
<dbReference type="Proteomes" id="UP000034140">
    <property type="component" value="Unassembled WGS sequence"/>
</dbReference>
<proteinExistence type="predicted"/>
<dbReference type="InterPro" id="IPR002789">
    <property type="entry name" value="HerA_central"/>
</dbReference>